<feature type="signal peptide" evidence="1">
    <location>
        <begin position="1"/>
        <end position="27"/>
    </location>
</feature>
<sequence>MSSTINKFLGAASLACAALLMPLSAVAEEAANQGNVRAMAMSVEAIVTDIDLETRQVSLQGPDGNIITMTASEKVVKLEDVSVGDALRATYLAALEGELREPTEEELAQPYVVVQDGGVGEADGQPVAGAARLIHAVCTIEGMNRLLGTVTIMDSNGKVHVIADVEPEKMSNVTLGQTIVMTFSEALALTLEPVAAE</sequence>
<keyword evidence="3" id="KW-1185">Reference proteome</keyword>
<dbReference type="RefSeq" id="WP_279252101.1">
    <property type="nucleotide sequence ID" value="NZ_SHNP01000002.1"/>
</dbReference>
<dbReference type="Proteomes" id="UP001143307">
    <property type="component" value="Unassembled WGS sequence"/>
</dbReference>
<organism evidence="2 3">
    <name type="scientific">Candidatus Seongchinamella marina</name>
    <dbReference type="NCBI Taxonomy" id="2518990"/>
    <lineage>
        <taxon>Bacteria</taxon>
        <taxon>Pseudomonadati</taxon>
        <taxon>Pseudomonadota</taxon>
        <taxon>Gammaproteobacteria</taxon>
        <taxon>Cellvibrionales</taxon>
        <taxon>Halieaceae</taxon>
        <taxon>Seongchinamella</taxon>
    </lineage>
</organism>
<comment type="caution">
    <text evidence="2">The sequence shown here is derived from an EMBL/GenBank/DDBJ whole genome shotgun (WGS) entry which is preliminary data.</text>
</comment>
<proteinExistence type="predicted"/>
<reference evidence="2" key="1">
    <citation type="submission" date="2019-02" db="EMBL/GenBank/DDBJ databases">
        <authorList>
            <person name="Li S.-H."/>
        </authorList>
    </citation>
    <scope>NUCLEOTIDE SEQUENCE</scope>
    <source>
        <strain evidence="2">IMCC8485</strain>
    </source>
</reference>
<gene>
    <name evidence="2" type="ORF">EYC87_06055</name>
</gene>
<feature type="chain" id="PRO_5045642740" evidence="1">
    <location>
        <begin position="28"/>
        <end position="197"/>
    </location>
</feature>
<dbReference type="EMBL" id="SHNP01000002">
    <property type="protein sequence ID" value="MCX2973149.1"/>
    <property type="molecule type" value="Genomic_DNA"/>
</dbReference>
<protein>
    <submittedName>
        <fullName evidence="2">Uncharacterized protein</fullName>
    </submittedName>
</protein>
<evidence type="ECO:0000313" key="3">
    <source>
        <dbReference type="Proteomes" id="UP001143307"/>
    </source>
</evidence>
<keyword evidence="1" id="KW-0732">Signal</keyword>
<evidence type="ECO:0000313" key="2">
    <source>
        <dbReference type="EMBL" id="MCX2973149.1"/>
    </source>
</evidence>
<accession>A0ABT3ST31</accession>
<name>A0ABT3ST31_9GAMM</name>
<evidence type="ECO:0000256" key="1">
    <source>
        <dbReference type="SAM" id="SignalP"/>
    </source>
</evidence>